<feature type="domain" description="RapZ-like N-terminal" evidence="5">
    <location>
        <begin position="7"/>
        <end position="157"/>
    </location>
</feature>
<evidence type="ECO:0000259" key="6">
    <source>
        <dbReference type="Pfam" id="PF22740"/>
    </source>
</evidence>
<dbReference type="InterPro" id="IPR027417">
    <property type="entry name" value="P-loop_NTPase"/>
</dbReference>
<dbReference type="InterPro" id="IPR005337">
    <property type="entry name" value="RapZ-like"/>
</dbReference>
<dbReference type="STRING" id="447595.SAMN05660826_00041"/>
<evidence type="ECO:0000313" key="7">
    <source>
        <dbReference type="EMBL" id="SHM04123.1"/>
    </source>
</evidence>
<accession>A0A1M7FJF6</accession>
<keyword evidence="1 4" id="KW-0547">Nucleotide-binding</keyword>
<evidence type="ECO:0000259" key="5">
    <source>
        <dbReference type="Pfam" id="PF03668"/>
    </source>
</evidence>
<evidence type="ECO:0000256" key="3">
    <source>
        <dbReference type="ARBA" id="ARBA00023134"/>
    </source>
</evidence>
<dbReference type="OrthoDB" id="9784461at2"/>
<evidence type="ECO:0000256" key="1">
    <source>
        <dbReference type="ARBA" id="ARBA00022741"/>
    </source>
</evidence>
<protein>
    <submittedName>
        <fullName evidence="7">UPF0042 nucleotide-binding protein</fullName>
    </submittedName>
</protein>
<dbReference type="NCBIfam" id="NF003828">
    <property type="entry name" value="PRK05416.1"/>
    <property type="match status" value="1"/>
</dbReference>
<dbReference type="PANTHER" id="PTHR30448:SF0">
    <property type="entry name" value="RNASE ADAPTER PROTEIN RAPZ"/>
    <property type="match status" value="1"/>
</dbReference>
<dbReference type="PIRSF" id="PIRSF005052">
    <property type="entry name" value="P-loopkin"/>
    <property type="match status" value="1"/>
</dbReference>
<dbReference type="EMBL" id="FRCR01000001">
    <property type="protein sequence ID" value="SHM04123.1"/>
    <property type="molecule type" value="Genomic_DNA"/>
</dbReference>
<keyword evidence="2 4" id="KW-0067">ATP-binding</keyword>
<dbReference type="GO" id="GO:0005525">
    <property type="term" value="F:GTP binding"/>
    <property type="evidence" value="ECO:0007669"/>
    <property type="project" value="UniProtKB-UniRule"/>
</dbReference>
<evidence type="ECO:0000313" key="8">
    <source>
        <dbReference type="Proteomes" id="UP000184375"/>
    </source>
</evidence>
<gene>
    <name evidence="7" type="ORF">SAMN05660826_00041</name>
</gene>
<dbReference type="Pfam" id="PF22740">
    <property type="entry name" value="PapZ_C"/>
    <property type="match status" value="1"/>
</dbReference>
<dbReference type="AlphaFoldDB" id="A0A1M7FJF6"/>
<keyword evidence="3 4" id="KW-0342">GTP-binding</keyword>
<proteinExistence type="inferred from homology"/>
<name>A0A1M7FJF6_9FIRM</name>
<reference evidence="8" key="1">
    <citation type="submission" date="2016-11" db="EMBL/GenBank/DDBJ databases">
        <authorList>
            <person name="Varghese N."/>
            <person name="Submissions S."/>
        </authorList>
    </citation>
    <scope>NUCLEOTIDE SEQUENCE [LARGE SCALE GENOMIC DNA]</scope>
    <source>
        <strain evidence="8">DSM 18802</strain>
    </source>
</reference>
<feature type="binding site" evidence="4">
    <location>
        <begin position="12"/>
        <end position="19"/>
    </location>
    <ligand>
        <name>ATP</name>
        <dbReference type="ChEBI" id="CHEBI:30616"/>
    </ligand>
</feature>
<dbReference type="InterPro" id="IPR053930">
    <property type="entry name" value="RapZ-like_N"/>
</dbReference>
<organism evidence="7 8">
    <name type="scientific">Caldanaerovirga acetigignens</name>
    <dbReference type="NCBI Taxonomy" id="447595"/>
    <lineage>
        <taxon>Bacteria</taxon>
        <taxon>Bacillati</taxon>
        <taxon>Bacillota</taxon>
        <taxon>Clostridia</taxon>
        <taxon>Thermosediminibacterales</taxon>
        <taxon>Thermosediminibacteraceae</taxon>
        <taxon>Caldanaerovirga</taxon>
    </lineage>
</organism>
<sequence>MEEDARFIIITGLSGAGRTLALRIFEDHGYFCVDNLPPALIPKFAELCRQTRKNKIALVIDIRGGDFFDHLFESLKSLKNIGYSYEILFLDASDEVLIKRYKESRRRHPLAPERRIIEGINLERKKLEPLKATSNIIIDTSFKTPAQLKEEIVRRFIETEKETGLLINLVSFGFKQGLPLDADLVFDVRFLPNPFYVDELRMLSGNDPRVREFVINCPESQKFLEKLTDLLKFLIPCYIREGKSQLVIAVGCTGGRHRSVAIVNELSSLLRKEGHKVIVEHRDESGSEGGA</sequence>
<keyword evidence="8" id="KW-1185">Reference proteome</keyword>
<dbReference type="Pfam" id="PF03668">
    <property type="entry name" value="RapZ-like_N"/>
    <property type="match status" value="1"/>
</dbReference>
<dbReference type="InterPro" id="IPR053931">
    <property type="entry name" value="RapZ_C"/>
</dbReference>
<evidence type="ECO:0000256" key="2">
    <source>
        <dbReference type="ARBA" id="ARBA00022840"/>
    </source>
</evidence>
<dbReference type="GO" id="GO:0005524">
    <property type="term" value="F:ATP binding"/>
    <property type="evidence" value="ECO:0007669"/>
    <property type="project" value="UniProtKB-UniRule"/>
</dbReference>
<dbReference type="HAMAP" id="MF_00636">
    <property type="entry name" value="RapZ_like"/>
    <property type="match status" value="1"/>
</dbReference>
<dbReference type="SUPFAM" id="SSF52540">
    <property type="entry name" value="P-loop containing nucleoside triphosphate hydrolases"/>
    <property type="match status" value="1"/>
</dbReference>
<evidence type="ECO:0000256" key="4">
    <source>
        <dbReference type="HAMAP-Rule" id="MF_00636"/>
    </source>
</evidence>
<feature type="domain" description="RapZ C-terminal" evidence="6">
    <location>
        <begin position="166"/>
        <end position="283"/>
    </location>
</feature>
<dbReference type="Gene3D" id="3.40.50.300">
    <property type="entry name" value="P-loop containing nucleotide triphosphate hydrolases"/>
    <property type="match status" value="1"/>
</dbReference>
<dbReference type="Proteomes" id="UP000184375">
    <property type="component" value="Unassembled WGS sequence"/>
</dbReference>
<dbReference type="RefSeq" id="WP_073252953.1">
    <property type="nucleotide sequence ID" value="NZ_FRCR01000001.1"/>
</dbReference>
<dbReference type="PANTHER" id="PTHR30448">
    <property type="entry name" value="RNASE ADAPTER PROTEIN RAPZ"/>
    <property type="match status" value="1"/>
</dbReference>
<feature type="binding site" evidence="4">
    <location>
        <begin position="61"/>
        <end position="64"/>
    </location>
    <ligand>
        <name>GTP</name>
        <dbReference type="ChEBI" id="CHEBI:37565"/>
    </ligand>
</feature>